<evidence type="ECO:0000256" key="5">
    <source>
        <dbReference type="SAM" id="Phobius"/>
    </source>
</evidence>
<dbReference type="GO" id="GO:0016874">
    <property type="term" value="F:ligase activity"/>
    <property type="evidence" value="ECO:0007669"/>
    <property type="project" value="UniProtKB-KW"/>
</dbReference>
<feature type="transmembrane region" description="Helical" evidence="5">
    <location>
        <begin position="56"/>
        <end position="78"/>
    </location>
</feature>
<keyword evidence="7" id="KW-0436">Ligase</keyword>
<evidence type="ECO:0000259" key="6">
    <source>
        <dbReference type="Pfam" id="PF04932"/>
    </source>
</evidence>
<feature type="transmembrane region" description="Helical" evidence="5">
    <location>
        <begin position="373"/>
        <end position="391"/>
    </location>
</feature>
<feature type="transmembrane region" description="Helical" evidence="5">
    <location>
        <begin position="106"/>
        <end position="127"/>
    </location>
</feature>
<feature type="domain" description="O-antigen ligase-related" evidence="6">
    <location>
        <begin position="207"/>
        <end position="351"/>
    </location>
</feature>
<dbReference type="InterPro" id="IPR007016">
    <property type="entry name" value="O-antigen_ligase-rel_domated"/>
</dbReference>
<evidence type="ECO:0000313" key="8">
    <source>
        <dbReference type="Proteomes" id="UP001214250"/>
    </source>
</evidence>
<evidence type="ECO:0000256" key="3">
    <source>
        <dbReference type="ARBA" id="ARBA00022989"/>
    </source>
</evidence>
<proteinExistence type="predicted"/>
<feature type="transmembrane region" description="Helical" evidence="5">
    <location>
        <begin position="201"/>
        <end position="219"/>
    </location>
</feature>
<reference evidence="7 8" key="1">
    <citation type="submission" date="2023-02" db="EMBL/GenBank/DDBJ databases">
        <title>Genome sequence of Lentisphaera profundi SAORIC-696.</title>
        <authorList>
            <person name="Kim e."/>
            <person name="Cho J.-C."/>
            <person name="Choi A."/>
            <person name="Kang I."/>
        </authorList>
    </citation>
    <scope>NUCLEOTIDE SEQUENCE [LARGE SCALE GENOMIC DNA]</scope>
    <source>
        <strain evidence="7 8">SAORIC-696</strain>
    </source>
</reference>
<dbReference type="PANTHER" id="PTHR37422:SF23">
    <property type="entry name" value="TEICHURONIC ACID BIOSYNTHESIS PROTEIN TUAE"/>
    <property type="match status" value="1"/>
</dbReference>
<protein>
    <submittedName>
        <fullName evidence="7">O-antigen ligase family protein</fullName>
    </submittedName>
</protein>
<evidence type="ECO:0000256" key="2">
    <source>
        <dbReference type="ARBA" id="ARBA00022692"/>
    </source>
</evidence>
<feature type="transmembrane region" description="Helical" evidence="5">
    <location>
        <begin position="30"/>
        <end position="50"/>
    </location>
</feature>
<organism evidence="7 8">
    <name type="scientific">Lentisphaera profundi</name>
    <dbReference type="NCBI Taxonomy" id="1658616"/>
    <lineage>
        <taxon>Bacteria</taxon>
        <taxon>Pseudomonadati</taxon>
        <taxon>Lentisphaerota</taxon>
        <taxon>Lentisphaeria</taxon>
        <taxon>Lentisphaerales</taxon>
        <taxon>Lentisphaeraceae</taxon>
        <taxon>Lentisphaera</taxon>
    </lineage>
</organism>
<dbReference type="Proteomes" id="UP001214250">
    <property type="component" value="Chromosome 2"/>
</dbReference>
<dbReference type="EMBL" id="CP117812">
    <property type="protein sequence ID" value="WDE98544.1"/>
    <property type="molecule type" value="Genomic_DNA"/>
</dbReference>
<evidence type="ECO:0000256" key="4">
    <source>
        <dbReference type="ARBA" id="ARBA00023136"/>
    </source>
</evidence>
<feature type="transmembrane region" description="Helical" evidence="5">
    <location>
        <begin position="224"/>
        <end position="243"/>
    </location>
</feature>
<dbReference type="PANTHER" id="PTHR37422">
    <property type="entry name" value="TEICHURONIC ACID BIOSYNTHESIS PROTEIN TUAE"/>
    <property type="match status" value="1"/>
</dbReference>
<keyword evidence="2 5" id="KW-0812">Transmembrane</keyword>
<evidence type="ECO:0000313" key="7">
    <source>
        <dbReference type="EMBL" id="WDE98544.1"/>
    </source>
</evidence>
<feature type="transmembrane region" description="Helical" evidence="5">
    <location>
        <begin position="139"/>
        <end position="156"/>
    </location>
</feature>
<keyword evidence="4 5" id="KW-0472">Membrane</keyword>
<dbReference type="RefSeq" id="WP_274153415.1">
    <property type="nucleotide sequence ID" value="NZ_CP117812.1"/>
</dbReference>
<feature type="transmembrane region" description="Helical" evidence="5">
    <location>
        <begin position="249"/>
        <end position="274"/>
    </location>
</feature>
<evidence type="ECO:0000256" key="1">
    <source>
        <dbReference type="ARBA" id="ARBA00004141"/>
    </source>
</evidence>
<gene>
    <name evidence="7" type="ORF">PQO03_11910</name>
</gene>
<sequence>MLLIWSSCEPDKFGINFFSREFYRASTRGFELSLIDICALTLAGNLLINWKENKRILLPALTCPYLFYLLIALISWALNCQNLPVPDPVVTNKYTIYPPPYAQFELWLYPLFEISKILRGLFLFWILVNYLQNPEYIKIIYMGLLLTVIYLTLLALRDRYIFGFHRIKTNLGHANSFSTYMAMLGTLFFPLILYAKSWLSSFVYSFLVACCGLCVILTVSRGGLVAMALGIACCLFFLCRRIFSLKNIILLSIGLFFTAIILFISSDTLINRFFNKQDASEDMTYRGKYNKKAKLMAAENVFGVGIGNFSAWSWLKYARQVDEQLPPGTPPHNLWFINLGELGYPGLIAFAIIWIRLYWMAFLNLIKTRKDKYLYTVSTACLGASLVLHFQSMLQLGYRQSPQYFLMIIICSIIVAIHHIKKEPLSTTATTT</sequence>
<feature type="transmembrane region" description="Helical" evidence="5">
    <location>
        <begin position="177"/>
        <end position="195"/>
    </location>
</feature>
<keyword evidence="8" id="KW-1185">Reference proteome</keyword>
<dbReference type="InterPro" id="IPR051533">
    <property type="entry name" value="WaaL-like"/>
</dbReference>
<accession>A0ABY7W0N0</accession>
<comment type="subcellular location">
    <subcellularLocation>
        <location evidence="1">Membrane</location>
        <topology evidence="1">Multi-pass membrane protein</topology>
    </subcellularLocation>
</comment>
<name>A0ABY7W0N0_9BACT</name>
<keyword evidence="3 5" id="KW-1133">Transmembrane helix</keyword>
<dbReference type="Pfam" id="PF04932">
    <property type="entry name" value="Wzy_C"/>
    <property type="match status" value="1"/>
</dbReference>
<feature type="transmembrane region" description="Helical" evidence="5">
    <location>
        <begin position="403"/>
        <end position="420"/>
    </location>
</feature>
<feature type="transmembrane region" description="Helical" evidence="5">
    <location>
        <begin position="335"/>
        <end position="361"/>
    </location>
</feature>